<gene>
    <name evidence="2" type="ORF">ACFQ1G_06875</name>
</gene>
<reference evidence="3" key="1">
    <citation type="journal article" date="2019" name="Int. J. Syst. Evol. Microbiol.">
        <title>The Global Catalogue of Microorganisms (GCM) 10K type strain sequencing project: providing services to taxonomists for standard genome sequencing and annotation.</title>
        <authorList>
            <consortium name="The Broad Institute Genomics Platform"/>
            <consortium name="The Broad Institute Genome Sequencing Center for Infectious Disease"/>
            <person name="Wu L."/>
            <person name="Ma J."/>
        </authorList>
    </citation>
    <scope>NUCLEOTIDE SEQUENCE [LARGE SCALE GENOMIC DNA]</scope>
    <source>
        <strain evidence="3">CCUG 60898</strain>
    </source>
</reference>
<evidence type="ECO:0000313" key="3">
    <source>
        <dbReference type="Proteomes" id="UP001597100"/>
    </source>
</evidence>
<keyword evidence="1" id="KW-1133">Transmembrane helix</keyword>
<keyword evidence="1" id="KW-0472">Membrane</keyword>
<comment type="caution">
    <text evidence="2">The sequence shown here is derived from an EMBL/GenBank/DDBJ whole genome shotgun (WGS) entry which is preliminary data.</text>
</comment>
<protein>
    <submittedName>
        <fullName evidence="2">Uncharacterized protein</fullName>
    </submittedName>
</protein>
<feature type="transmembrane region" description="Helical" evidence="1">
    <location>
        <begin position="294"/>
        <end position="315"/>
    </location>
</feature>
<evidence type="ECO:0000313" key="2">
    <source>
        <dbReference type="EMBL" id="MFD0976508.1"/>
    </source>
</evidence>
<keyword evidence="1" id="KW-0812">Transmembrane</keyword>
<name>A0ABW3IEQ9_9FLAO</name>
<accession>A0ABW3IEQ9</accession>
<proteinExistence type="predicted"/>
<feature type="transmembrane region" description="Helical" evidence="1">
    <location>
        <begin position="242"/>
        <end position="261"/>
    </location>
</feature>
<dbReference type="Proteomes" id="UP001597100">
    <property type="component" value="Unassembled WGS sequence"/>
</dbReference>
<dbReference type="EMBL" id="JBHTJP010000032">
    <property type="protein sequence ID" value="MFD0976508.1"/>
    <property type="molecule type" value="Genomic_DNA"/>
</dbReference>
<organism evidence="2 3">
    <name type="scientific">Salinimicrobium gaetbulicola</name>
    <dbReference type="NCBI Taxonomy" id="999702"/>
    <lineage>
        <taxon>Bacteria</taxon>
        <taxon>Pseudomonadati</taxon>
        <taxon>Bacteroidota</taxon>
        <taxon>Flavobacteriia</taxon>
        <taxon>Flavobacteriales</taxon>
        <taxon>Flavobacteriaceae</taxon>
        <taxon>Salinimicrobium</taxon>
    </lineage>
</organism>
<feature type="transmembrane region" description="Helical" evidence="1">
    <location>
        <begin position="203"/>
        <end position="222"/>
    </location>
</feature>
<dbReference type="RefSeq" id="WP_380737894.1">
    <property type="nucleotide sequence ID" value="NZ_JBHTJP010000032.1"/>
</dbReference>
<evidence type="ECO:0000256" key="1">
    <source>
        <dbReference type="SAM" id="Phobius"/>
    </source>
</evidence>
<keyword evidence="3" id="KW-1185">Reference proteome</keyword>
<sequence length="321" mass="37320">MIENNQSSNPYQTTSGQVALPFNEEQFKDFIVSLLGKPQTITKRFTGTFDIDKDNLIALYQLLHQRINQQNDSRLIQFRATIYYDDNSTVTLNGFDHLVNYNETLPLVSVSVHLTWQYLLKFRDKDSFEKQEISISFQTSNDGNPVGSMDEFYHPYRNVVGFRISHTARTWGADIEGLLSKHINTITNKDSKFLDFFKYNDDAVENIVSVFLFGITLIFSISKTNQILDVTDTSVLVKHYGNLIFLFFGIYVLTRITIVILERFEIFSSPSFVRLTKETEKHKIKKLKSYKRRWAKYFGTIILSLIIGILSNVLYKFLFVQ</sequence>